<proteinExistence type="predicted"/>
<protein>
    <submittedName>
        <fullName evidence="2">Uncharacterized protein</fullName>
    </submittedName>
</protein>
<dbReference type="OrthoDB" id="9151379at2"/>
<name>A0A328HEP8_ARTGO</name>
<evidence type="ECO:0000313" key="2">
    <source>
        <dbReference type="EMBL" id="RAM36992.1"/>
    </source>
</evidence>
<keyword evidence="1" id="KW-0472">Membrane</keyword>
<dbReference type="Proteomes" id="UP000249166">
    <property type="component" value="Unassembled WGS sequence"/>
</dbReference>
<sequence length="237" mass="26698">MKPRTIIVGIIVLLLVAGGAAFLYFNNLRSQAADYNPQITPADFTTKITNKYFALPVGKKMTYEAGGERVQIEILPETRVIEGVETVIYLDRVFKGGQLVEETRDYLAQHKNGDVWYFGEDVDNYKDGKLQDHAGSFIHGQDGAKAGIWMKAEQRVGDTYRQEYYLGHAEDMRDTIATGQTVTTKMGTYKDCVKVDDWTPLESNSREHKYYCPEVSSLVLVEEPGGKRSELTNINLP</sequence>
<keyword evidence="1" id="KW-0812">Transmembrane</keyword>
<evidence type="ECO:0000313" key="3">
    <source>
        <dbReference type="Proteomes" id="UP000249166"/>
    </source>
</evidence>
<gene>
    <name evidence="2" type="ORF">DBZ45_12085</name>
</gene>
<accession>A0A328HEP8</accession>
<evidence type="ECO:0000256" key="1">
    <source>
        <dbReference type="SAM" id="Phobius"/>
    </source>
</evidence>
<dbReference type="EMBL" id="QLNP01000078">
    <property type="protein sequence ID" value="RAM36992.1"/>
    <property type="molecule type" value="Genomic_DNA"/>
</dbReference>
<dbReference type="AlphaFoldDB" id="A0A328HEP8"/>
<dbReference type="RefSeq" id="WP_111904151.1">
    <property type="nucleotide sequence ID" value="NZ_QLNP01000078.1"/>
</dbReference>
<reference evidence="2 3" key="1">
    <citation type="submission" date="2018-04" db="EMBL/GenBank/DDBJ databases">
        <title>Bacteria isolated from cave deposits of Manipur.</title>
        <authorList>
            <person name="Sahoo D."/>
            <person name="Sarangthem I."/>
            <person name="Nandeibam J."/>
        </authorList>
    </citation>
    <scope>NUCLEOTIDE SEQUENCE [LARGE SCALE GENOMIC DNA]</scope>
    <source>
        <strain evidence="3">mrc11</strain>
    </source>
</reference>
<keyword evidence="1" id="KW-1133">Transmembrane helix</keyword>
<comment type="caution">
    <text evidence="2">The sequence shown here is derived from an EMBL/GenBank/DDBJ whole genome shotgun (WGS) entry which is preliminary data.</text>
</comment>
<feature type="transmembrane region" description="Helical" evidence="1">
    <location>
        <begin position="6"/>
        <end position="25"/>
    </location>
</feature>
<organism evidence="2 3">
    <name type="scientific">Arthrobacter globiformis</name>
    <dbReference type="NCBI Taxonomy" id="1665"/>
    <lineage>
        <taxon>Bacteria</taxon>
        <taxon>Bacillati</taxon>
        <taxon>Actinomycetota</taxon>
        <taxon>Actinomycetes</taxon>
        <taxon>Micrococcales</taxon>
        <taxon>Micrococcaceae</taxon>
        <taxon>Arthrobacter</taxon>
    </lineage>
</organism>